<dbReference type="Pfam" id="PF08486">
    <property type="entry name" value="SpoIID"/>
    <property type="match status" value="1"/>
</dbReference>
<dbReference type="EMBL" id="JAQPOK010000070">
    <property type="protein sequence ID" value="MDJ1178927.1"/>
    <property type="molecule type" value="Genomic_DNA"/>
</dbReference>
<proteinExistence type="predicted"/>
<evidence type="ECO:0000259" key="1">
    <source>
        <dbReference type="Pfam" id="PF08486"/>
    </source>
</evidence>
<dbReference type="InterPro" id="IPR013693">
    <property type="entry name" value="SpoIID/LytB_N"/>
</dbReference>
<dbReference type="Proteomes" id="UP001231370">
    <property type="component" value="Unassembled WGS sequence"/>
</dbReference>
<sequence length="392" mass="43430">MASVFSIFFIPVKALLKPIKPHWWLTTLLWMVMASLASAAEVELRVAIQEDTDRVKIGSSTAAIVKDSNGQVIGELNPMDGFTAQSDYYGVSLAQWRAGQLWIEPENDGLVWIGDRWYRGRLLIMPTDEGITAINYVDIEHYLYSVVGGEMIPSWPLEALKAQAVSARSYALYHREKTADKIYDVGNDTFWQVYGGVEDEYVSTQQAVDATQGQILAYDGSIIEAVFHSSSGGHTENVEDIWSEPRPYLRAVPDYDQQAPVYQWTEVFSLADISELTEGVGNVLSIVPQEKTPQGRVRTLKITGDQGEKMITGAQLRKAIGLRSTLFTIQPLTAGDKATGAASFQVQGRGFGHGLGMSQYGAYAMASQGSTYQDILRHYYTDAYLARLRVAE</sequence>
<evidence type="ECO:0000313" key="2">
    <source>
        <dbReference type="EMBL" id="MDJ1178927.1"/>
    </source>
</evidence>
<name>A0ABT7BJG4_9CYAN</name>
<evidence type="ECO:0000313" key="3">
    <source>
        <dbReference type="Proteomes" id="UP001231370"/>
    </source>
</evidence>
<keyword evidence="3" id="KW-1185">Reference proteome</keyword>
<dbReference type="RefSeq" id="WP_283762239.1">
    <property type="nucleotide sequence ID" value="NZ_JAQPOK010000070.1"/>
</dbReference>
<dbReference type="InterPro" id="IPR013486">
    <property type="entry name" value="SpoIID/LytB"/>
</dbReference>
<dbReference type="PANTHER" id="PTHR30032">
    <property type="entry name" value="N-ACETYLMURAMOYL-L-ALANINE AMIDASE-RELATED"/>
    <property type="match status" value="1"/>
</dbReference>
<dbReference type="InterPro" id="IPR051922">
    <property type="entry name" value="Bact_Sporulation_Assoc"/>
</dbReference>
<dbReference type="NCBIfam" id="TIGR02669">
    <property type="entry name" value="SpoIID_LytB"/>
    <property type="match status" value="1"/>
</dbReference>
<dbReference type="PANTHER" id="PTHR30032:SF4">
    <property type="entry name" value="AMIDASE ENHANCER"/>
    <property type="match status" value="1"/>
</dbReference>
<comment type="caution">
    <text evidence="2">The sequence shown here is derived from an EMBL/GenBank/DDBJ whole genome shotgun (WGS) entry which is preliminary data.</text>
</comment>
<feature type="domain" description="Sporulation stage II protein D amidase enhancer LytB N-terminal" evidence="1">
    <location>
        <begin position="128"/>
        <end position="218"/>
    </location>
</feature>
<reference evidence="2 3" key="1">
    <citation type="submission" date="2023-01" db="EMBL/GenBank/DDBJ databases">
        <title>Novel diversity within Roseofilum (Cyanobacteria; Desertifilaceae) from marine benthic mats with descriptions of four novel species.</title>
        <authorList>
            <person name="Wang Y."/>
            <person name="Berthold D.E."/>
            <person name="Hu J."/>
            <person name="Lefler F.W."/>
            <person name="Laughinghouse H.D. IV."/>
        </authorList>
    </citation>
    <scope>NUCLEOTIDE SEQUENCE [LARGE SCALE GENOMIC DNA]</scope>
    <source>
        <strain evidence="2 3">BLCC-M91</strain>
    </source>
</reference>
<accession>A0ABT7BJG4</accession>
<gene>
    <name evidence="2" type="ORF">PJF56_08635</name>
</gene>
<organism evidence="2 3">
    <name type="scientific">Roseofilum halophilum BLCC-M91</name>
    <dbReference type="NCBI Taxonomy" id="3022259"/>
    <lineage>
        <taxon>Bacteria</taxon>
        <taxon>Bacillati</taxon>
        <taxon>Cyanobacteriota</taxon>
        <taxon>Cyanophyceae</taxon>
        <taxon>Desertifilales</taxon>
        <taxon>Desertifilaceae</taxon>
        <taxon>Roseofilum</taxon>
        <taxon>Roseofilum halophilum</taxon>
    </lineage>
</organism>
<protein>
    <submittedName>
        <fullName evidence="2">SpoIID/LytB domain-containing protein</fullName>
    </submittedName>
</protein>